<evidence type="ECO:0000313" key="2">
    <source>
        <dbReference type="Proteomes" id="UP000509513"/>
    </source>
</evidence>
<protein>
    <submittedName>
        <fullName evidence="1">Uncharacterized protein</fullName>
    </submittedName>
</protein>
<sequence length="117" mass="14154">MKFFKRLINNFTNFLRYRVLKQKVIEINVVHTRELYSLERVENENMVTDPSFGDKPVVFGFLNYRWIDIKSKLGNEDKIYKYTRVTKISDSNNGCMEEGFEIMRNNEIIFELRTSYY</sequence>
<dbReference type="KEGG" id="acib:ACBT_0204"/>
<organism evidence="1 2">
    <name type="scientific">Aliarcobacter cibarius</name>
    <dbReference type="NCBI Taxonomy" id="255507"/>
    <lineage>
        <taxon>Bacteria</taxon>
        <taxon>Pseudomonadati</taxon>
        <taxon>Campylobacterota</taxon>
        <taxon>Epsilonproteobacteria</taxon>
        <taxon>Campylobacterales</taxon>
        <taxon>Arcobacteraceae</taxon>
        <taxon>Aliarcobacter</taxon>
    </lineage>
</organism>
<evidence type="ECO:0000313" key="1">
    <source>
        <dbReference type="EMBL" id="QKJ26186.1"/>
    </source>
</evidence>
<dbReference type="Proteomes" id="UP000509513">
    <property type="component" value="Chromosome"/>
</dbReference>
<reference evidence="1 2" key="1">
    <citation type="submission" date="2020-05" db="EMBL/GenBank/DDBJ databases">
        <title>Complete genome sequencing of Campylobacter and Arcobacter type strains.</title>
        <authorList>
            <person name="Miller W.G."/>
            <person name="Yee E."/>
        </authorList>
    </citation>
    <scope>NUCLEOTIDE SEQUENCE [LARGE SCALE GENOMIC DNA]</scope>
    <source>
        <strain evidence="1 2">LMG 21996</strain>
    </source>
</reference>
<accession>A0A7L5JM04</accession>
<dbReference type="EMBL" id="CP054051">
    <property type="protein sequence ID" value="QKJ26186.1"/>
    <property type="molecule type" value="Genomic_DNA"/>
</dbReference>
<proteinExistence type="predicted"/>
<name>A0A7L5JM04_9BACT</name>
<gene>
    <name evidence="1" type="ORF">ACBT_0204</name>
</gene>
<dbReference type="AlphaFoldDB" id="A0A7L5JM04"/>